<accession>A0A218WLP2</accession>
<dbReference type="Proteomes" id="UP000197138">
    <property type="component" value="Unassembled WGS sequence"/>
</dbReference>
<sequence length="104" mass="11167">MALRDGSVLNHKSLSPFHGLVTGAVKRISRRLQWPLPFLFVLESMAMVFCPLFSDDPCLILLRTAYDGERCGGLTPCGGGALDNGGLYCCIAGLSFGCRANDLT</sequence>
<name>A0A218WLP2_PUNGR</name>
<dbReference type="AlphaFoldDB" id="A0A218WLP2"/>
<evidence type="ECO:0000313" key="2">
    <source>
        <dbReference type="Proteomes" id="UP000197138"/>
    </source>
</evidence>
<organism evidence="1 2">
    <name type="scientific">Punica granatum</name>
    <name type="common">Pomegranate</name>
    <dbReference type="NCBI Taxonomy" id="22663"/>
    <lineage>
        <taxon>Eukaryota</taxon>
        <taxon>Viridiplantae</taxon>
        <taxon>Streptophyta</taxon>
        <taxon>Embryophyta</taxon>
        <taxon>Tracheophyta</taxon>
        <taxon>Spermatophyta</taxon>
        <taxon>Magnoliopsida</taxon>
        <taxon>eudicotyledons</taxon>
        <taxon>Gunneridae</taxon>
        <taxon>Pentapetalae</taxon>
        <taxon>rosids</taxon>
        <taxon>malvids</taxon>
        <taxon>Myrtales</taxon>
        <taxon>Lythraceae</taxon>
        <taxon>Punica</taxon>
    </lineage>
</organism>
<reference evidence="2" key="1">
    <citation type="journal article" date="2017" name="Plant J.">
        <title>The pomegranate (Punica granatum L.) genome and the genomics of punicalagin biosynthesis.</title>
        <authorList>
            <person name="Qin G."/>
            <person name="Xu C."/>
            <person name="Ming R."/>
            <person name="Tang H."/>
            <person name="Guyot R."/>
            <person name="Kramer E.M."/>
            <person name="Hu Y."/>
            <person name="Yi X."/>
            <person name="Qi Y."/>
            <person name="Xu X."/>
            <person name="Gao Z."/>
            <person name="Pan H."/>
            <person name="Jian J."/>
            <person name="Tian Y."/>
            <person name="Yue Z."/>
            <person name="Xu Y."/>
        </authorList>
    </citation>
    <scope>NUCLEOTIDE SEQUENCE [LARGE SCALE GENOMIC DNA]</scope>
    <source>
        <strain evidence="2">cv. Dabenzi</strain>
    </source>
</reference>
<comment type="caution">
    <text evidence="1">The sequence shown here is derived from an EMBL/GenBank/DDBJ whole genome shotgun (WGS) entry which is preliminary data.</text>
</comment>
<proteinExistence type="predicted"/>
<evidence type="ECO:0000313" key="1">
    <source>
        <dbReference type="EMBL" id="OWM73715.1"/>
    </source>
</evidence>
<dbReference type="EMBL" id="MTKT01003950">
    <property type="protein sequence ID" value="OWM73715.1"/>
    <property type="molecule type" value="Genomic_DNA"/>
</dbReference>
<protein>
    <submittedName>
        <fullName evidence="1">Uncharacterized protein</fullName>
    </submittedName>
</protein>
<gene>
    <name evidence="1" type="ORF">CDL15_Pgr026819</name>
</gene>